<keyword evidence="5" id="KW-0411">Iron-sulfur</keyword>
<dbReference type="InterPro" id="IPR039650">
    <property type="entry name" value="HdrA-like"/>
</dbReference>
<sequence length="859" mass="94422">MNRNVVGRLPVLALLVWASLVALAHAAGDPDGPQCNATLQGWAAASEVKPCILRLANCLAATQARRLNLPWLVPVAHAGKTPTTTRSNAVKRQVWWVQRMGGIVEEYTLDNAINNPNHVAELFSLELYNKIRMEPNLQYFLNTWLVSVVKNGTQIVTAVAEDQQSQNRYIINARQFIDASGDGRLGAEAGAEFIMGREGPSDFNESLAEGPDSETEGSSLAFVAVEMDTPQTYRAPPWARKFNATDFKFRGLSDMQYGYWWIEISWPYNTVTDNEPIRDRLFENLFGVWDYIKNSGQVSGSSHWALQWFGQVPCKREGRRFRGLYVSSQNDIMRNPNADPPQVPDLYYDRVAFAGWNFDLHNPKGMFDTAHPPYVAYKSPYMFSTPLRSLISKDVDNLFFAGRLGSFSHVVFGSQRVMKTCSTMGQAVGTAAALAARLGCKALDLPSNPEALWSLQQQLIRDDAYLIGVLNEDPRDYARNASVQASTELFAGGIDGRARNVLTGQTRAVVTPLQAHTGMGGVPVGQGINGTNRWMSTKLPAWMTLSLPQPAKVRQAQLTFDTGMHRLLTFAVRDYRFGIWKAQPETVRDYTIEGLVEGQWQLLCNITGNYQRRRVHSLPCSPIHPDPGTPSGGGSSPLPPASAADVRASTCDPSAPSQLWTLNAHGQLQNLQGAQLCLTFSNSSAAYQAHGNAIQVAPCATAPTWRLDPTLINGTTVRLESSVPCIDYQGECQCAKFVASNHEVQEGAGVELWSCTDMGSEGTWTFLQKSSKNNAFMIATGGYCLDHQTPFASSAYAAHRNQAQTAADALGLQNSATAYSDIRINVTATNGIDRAHILEVRLYDEEGQKPFPRYGGTSF</sequence>
<keyword evidence="3" id="KW-0560">Oxidoreductase</keyword>
<dbReference type="EMBL" id="CH991558">
    <property type="protein sequence ID" value="EDQ87561.1"/>
    <property type="molecule type" value="Genomic_DNA"/>
</dbReference>
<feature type="signal peptide" evidence="7">
    <location>
        <begin position="1"/>
        <end position="26"/>
    </location>
</feature>
<dbReference type="GO" id="GO:0016491">
    <property type="term" value="F:oxidoreductase activity"/>
    <property type="evidence" value="ECO:0007669"/>
    <property type="project" value="UniProtKB-KW"/>
</dbReference>
<accession>A9V457</accession>
<dbReference type="InterPro" id="IPR035992">
    <property type="entry name" value="Ricin_B-like_lectins"/>
</dbReference>
<keyword evidence="4" id="KW-0408">Iron</keyword>
<gene>
    <name evidence="8" type="ORF">MONBRDRAFT_27047</name>
</gene>
<dbReference type="PANTHER" id="PTHR43498:SF1">
    <property type="entry name" value="COB--COM HETERODISULFIDE REDUCTASE IRON-SULFUR SUBUNIT A"/>
    <property type="match status" value="1"/>
</dbReference>
<dbReference type="Proteomes" id="UP000001357">
    <property type="component" value="Unassembled WGS sequence"/>
</dbReference>
<keyword evidence="1" id="KW-0004">4Fe-4S</keyword>
<evidence type="ECO:0000256" key="1">
    <source>
        <dbReference type="ARBA" id="ARBA00022485"/>
    </source>
</evidence>
<evidence type="ECO:0000313" key="8">
    <source>
        <dbReference type="EMBL" id="EDQ87561.1"/>
    </source>
</evidence>
<keyword evidence="7" id="KW-0732">Signal</keyword>
<proteinExistence type="predicted"/>
<reference evidence="8 9" key="1">
    <citation type="journal article" date="2008" name="Nature">
        <title>The genome of the choanoflagellate Monosiga brevicollis and the origin of metazoans.</title>
        <authorList>
            <consortium name="JGI Sequencing"/>
            <person name="King N."/>
            <person name="Westbrook M.J."/>
            <person name="Young S.L."/>
            <person name="Kuo A."/>
            <person name="Abedin M."/>
            <person name="Chapman J."/>
            <person name="Fairclough S."/>
            <person name="Hellsten U."/>
            <person name="Isogai Y."/>
            <person name="Letunic I."/>
            <person name="Marr M."/>
            <person name="Pincus D."/>
            <person name="Putnam N."/>
            <person name="Rokas A."/>
            <person name="Wright K.J."/>
            <person name="Zuzow R."/>
            <person name="Dirks W."/>
            <person name="Good M."/>
            <person name="Goodstein D."/>
            <person name="Lemons D."/>
            <person name="Li W."/>
            <person name="Lyons J.B."/>
            <person name="Morris A."/>
            <person name="Nichols S."/>
            <person name="Richter D.J."/>
            <person name="Salamov A."/>
            <person name="Bork P."/>
            <person name="Lim W.A."/>
            <person name="Manning G."/>
            <person name="Miller W.T."/>
            <person name="McGinnis W."/>
            <person name="Shapiro H."/>
            <person name="Tjian R."/>
            <person name="Grigoriev I.V."/>
            <person name="Rokhsar D."/>
        </authorList>
    </citation>
    <scope>NUCLEOTIDE SEQUENCE [LARGE SCALE GENOMIC DNA]</scope>
    <source>
        <strain evidence="9">MX1 / ATCC 50154</strain>
    </source>
</reference>
<protein>
    <recommendedName>
        <fullName evidence="10">Ricin B lectin domain-containing protein</fullName>
    </recommendedName>
</protein>
<dbReference type="KEGG" id="mbr:MONBRDRAFT_27047"/>
<name>A9V457_MONBE</name>
<dbReference type="GO" id="GO:0046872">
    <property type="term" value="F:metal ion binding"/>
    <property type="evidence" value="ECO:0007669"/>
    <property type="project" value="UniProtKB-KW"/>
</dbReference>
<evidence type="ECO:0000256" key="7">
    <source>
        <dbReference type="SAM" id="SignalP"/>
    </source>
</evidence>
<dbReference type="InParanoid" id="A9V457"/>
<keyword evidence="2" id="KW-0479">Metal-binding</keyword>
<dbReference type="GeneID" id="5892823"/>
<keyword evidence="9" id="KW-1185">Reference proteome</keyword>
<feature type="region of interest" description="Disordered" evidence="6">
    <location>
        <begin position="621"/>
        <end position="652"/>
    </location>
</feature>
<evidence type="ECO:0000256" key="6">
    <source>
        <dbReference type="SAM" id="MobiDB-lite"/>
    </source>
</evidence>
<evidence type="ECO:0000256" key="4">
    <source>
        <dbReference type="ARBA" id="ARBA00023004"/>
    </source>
</evidence>
<dbReference type="RefSeq" id="XP_001747481.1">
    <property type="nucleotide sequence ID" value="XM_001747429.1"/>
</dbReference>
<dbReference type="eggNOG" id="ENOG502SC35">
    <property type="taxonomic scope" value="Eukaryota"/>
</dbReference>
<evidence type="ECO:0008006" key="10">
    <source>
        <dbReference type="Google" id="ProtNLM"/>
    </source>
</evidence>
<dbReference type="PANTHER" id="PTHR43498">
    <property type="entry name" value="FERREDOXIN:COB-COM HETERODISULFIDE REDUCTASE SUBUNIT A"/>
    <property type="match status" value="1"/>
</dbReference>
<dbReference type="GO" id="GO:0051539">
    <property type="term" value="F:4 iron, 4 sulfur cluster binding"/>
    <property type="evidence" value="ECO:0007669"/>
    <property type="project" value="UniProtKB-KW"/>
</dbReference>
<organism evidence="8 9">
    <name type="scientific">Monosiga brevicollis</name>
    <name type="common">Choanoflagellate</name>
    <dbReference type="NCBI Taxonomy" id="81824"/>
    <lineage>
        <taxon>Eukaryota</taxon>
        <taxon>Choanoflagellata</taxon>
        <taxon>Craspedida</taxon>
        <taxon>Salpingoecidae</taxon>
        <taxon>Monosiga</taxon>
    </lineage>
</organism>
<dbReference type="InterPro" id="IPR036188">
    <property type="entry name" value="FAD/NAD-bd_sf"/>
</dbReference>
<dbReference type="SUPFAM" id="SSF51905">
    <property type="entry name" value="FAD/NAD(P)-binding domain"/>
    <property type="match status" value="1"/>
</dbReference>
<dbReference type="AlphaFoldDB" id="A9V457"/>
<feature type="chain" id="PRO_5002744648" description="Ricin B lectin domain-containing protein" evidence="7">
    <location>
        <begin position="27"/>
        <end position="859"/>
    </location>
</feature>
<dbReference type="SUPFAM" id="SSF50370">
    <property type="entry name" value="Ricin B-like lectins"/>
    <property type="match status" value="1"/>
</dbReference>
<evidence type="ECO:0000256" key="5">
    <source>
        <dbReference type="ARBA" id="ARBA00023014"/>
    </source>
</evidence>
<evidence type="ECO:0000313" key="9">
    <source>
        <dbReference type="Proteomes" id="UP000001357"/>
    </source>
</evidence>
<dbReference type="Pfam" id="PF12831">
    <property type="entry name" value="FAD_oxidored"/>
    <property type="match status" value="1"/>
</dbReference>
<evidence type="ECO:0000256" key="2">
    <source>
        <dbReference type="ARBA" id="ARBA00022723"/>
    </source>
</evidence>
<dbReference type="Gene3D" id="2.80.10.50">
    <property type="match status" value="1"/>
</dbReference>
<dbReference type="PROSITE" id="PS50231">
    <property type="entry name" value="RICIN_B_LECTIN"/>
    <property type="match status" value="1"/>
</dbReference>
<evidence type="ECO:0000256" key="3">
    <source>
        <dbReference type="ARBA" id="ARBA00023002"/>
    </source>
</evidence>